<organism evidence="1 2">
    <name type="scientific">Plakobranchus ocellatus</name>
    <dbReference type="NCBI Taxonomy" id="259542"/>
    <lineage>
        <taxon>Eukaryota</taxon>
        <taxon>Metazoa</taxon>
        <taxon>Spiralia</taxon>
        <taxon>Lophotrochozoa</taxon>
        <taxon>Mollusca</taxon>
        <taxon>Gastropoda</taxon>
        <taxon>Heterobranchia</taxon>
        <taxon>Euthyneura</taxon>
        <taxon>Panpulmonata</taxon>
        <taxon>Sacoglossa</taxon>
        <taxon>Placobranchoidea</taxon>
        <taxon>Plakobranchidae</taxon>
        <taxon>Plakobranchus</taxon>
    </lineage>
</organism>
<reference evidence="1 2" key="1">
    <citation type="journal article" date="2021" name="Elife">
        <title>Chloroplast acquisition without the gene transfer in kleptoplastic sea slugs, Plakobranchus ocellatus.</title>
        <authorList>
            <person name="Maeda T."/>
            <person name="Takahashi S."/>
            <person name="Yoshida T."/>
            <person name="Shimamura S."/>
            <person name="Takaki Y."/>
            <person name="Nagai Y."/>
            <person name="Toyoda A."/>
            <person name="Suzuki Y."/>
            <person name="Arimoto A."/>
            <person name="Ishii H."/>
            <person name="Satoh N."/>
            <person name="Nishiyama T."/>
            <person name="Hasebe M."/>
            <person name="Maruyama T."/>
            <person name="Minagawa J."/>
            <person name="Obokata J."/>
            <person name="Shigenobu S."/>
        </authorList>
    </citation>
    <scope>NUCLEOTIDE SEQUENCE [LARGE SCALE GENOMIC DNA]</scope>
</reference>
<protein>
    <submittedName>
        <fullName evidence="1">Uncharacterized protein</fullName>
    </submittedName>
</protein>
<keyword evidence="2" id="KW-1185">Reference proteome</keyword>
<name>A0AAV4ARY7_9GAST</name>
<accession>A0AAV4ARY7</accession>
<evidence type="ECO:0000313" key="2">
    <source>
        <dbReference type="Proteomes" id="UP000735302"/>
    </source>
</evidence>
<proteinExistence type="predicted"/>
<evidence type="ECO:0000313" key="1">
    <source>
        <dbReference type="EMBL" id="GFO08894.1"/>
    </source>
</evidence>
<gene>
    <name evidence="1" type="ORF">PoB_003539900</name>
</gene>
<comment type="caution">
    <text evidence="1">The sequence shown here is derived from an EMBL/GenBank/DDBJ whole genome shotgun (WGS) entry which is preliminary data.</text>
</comment>
<dbReference type="AlphaFoldDB" id="A0AAV4ARY7"/>
<dbReference type="EMBL" id="BLXT01004021">
    <property type="protein sequence ID" value="GFO08894.1"/>
    <property type="molecule type" value="Genomic_DNA"/>
</dbReference>
<sequence>MVGGCIATGVVGVIASWDIETSGGDGAVGGSFVASKMVIGTSDGTKILVLPTAEKSSGYIPHVLKALKTIFLFETVALYTSLNVSPNDFLVMTSFSALFLTASR</sequence>
<dbReference type="Proteomes" id="UP000735302">
    <property type="component" value="Unassembled WGS sequence"/>
</dbReference>